<accession>A0AC60QHZ6</accession>
<evidence type="ECO:0000313" key="1">
    <source>
        <dbReference type="EMBL" id="KAG0433514.1"/>
    </source>
</evidence>
<sequence>QSYRPTSLHAWACPDPFFPKVTAIELWRSLLAYIQDPAAPPVSTRLHGIQLSTTEPRQMTKPEPTVHLTSDAVALIGPTNKNGGPLSPAPVP</sequence>
<dbReference type="EMBL" id="JABSTQ010009051">
    <property type="protein sequence ID" value="KAG0433514.1"/>
    <property type="molecule type" value="Genomic_DNA"/>
</dbReference>
<proteinExistence type="predicted"/>
<feature type="non-terminal residue" evidence="1">
    <location>
        <position position="1"/>
    </location>
</feature>
<reference evidence="1 2" key="1">
    <citation type="journal article" date="2020" name="Cell">
        <title>Large-Scale Comparative Analyses of Tick Genomes Elucidate Their Genetic Diversity and Vector Capacities.</title>
        <authorList>
            <consortium name="Tick Genome and Microbiome Consortium (TIGMIC)"/>
            <person name="Jia N."/>
            <person name="Wang J."/>
            <person name="Shi W."/>
            <person name="Du L."/>
            <person name="Sun Y."/>
            <person name="Zhan W."/>
            <person name="Jiang J.F."/>
            <person name="Wang Q."/>
            <person name="Zhang B."/>
            <person name="Ji P."/>
            <person name="Bell-Sakyi L."/>
            <person name="Cui X.M."/>
            <person name="Yuan T.T."/>
            <person name="Jiang B.G."/>
            <person name="Yang W.F."/>
            <person name="Lam T.T."/>
            <person name="Chang Q.C."/>
            <person name="Ding S.J."/>
            <person name="Wang X.J."/>
            <person name="Zhu J.G."/>
            <person name="Ruan X.D."/>
            <person name="Zhao L."/>
            <person name="Wei J.T."/>
            <person name="Ye R.Z."/>
            <person name="Que T.C."/>
            <person name="Du C.H."/>
            <person name="Zhou Y.H."/>
            <person name="Cheng J.X."/>
            <person name="Dai P.F."/>
            <person name="Guo W.B."/>
            <person name="Han X.H."/>
            <person name="Huang E.J."/>
            <person name="Li L.F."/>
            <person name="Wei W."/>
            <person name="Gao Y.C."/>
            <person name="Liu J.Z."/>
            <person name="Shao H.Z."/>
            <person name="Wang X."/>
            <person name="Wang C.C."/>
            <person name="Yang T.C."/>
            <person name="Huo Q.B."/>
            <person name="Li W."/>
            <person name="Chen H.Y."/>
            <person name="Chen S.E."/>
            <person name="Zhou L.G."/>
            <person name="Ni X.B."/>
            <person name="Tian J.H."/>
            <person name="Sheng Y."/>
            <person name="Liu T."/>
            <person name="Pan Y.S."/>
            <person name="Xia L.Y."/>
            <person name="Li J."/>
            <person name="Zhao F."/>
            <person name="Cao W.C."/>
        </authorList>
    </citation>
    <scope>NUCLEOTIDE SEQUENCE [LARGE SCALE GENOMIC DNA]</scope>
    <source>
        <strain evidence="1">Iper-2018</strain>
    </source>
</reference>
<comment type="caution">
    <text evidence="1">The sequence shown here is derived from an EMBL/GenBank/DDBJ whole genome shotgun (WGS) entry which is preliminary data.</text>
</comment>
<keyword evidence="2" id="KW-1185">Reference proteome</keyword>
<gene>
    <name evidence="1" type="ORF">HPB47_019852</name>
</gene>
<dbReference type="Proteomes" id="UP000805193">
    <property type="component" value="Unassembled WGS sequence"/>
</dbReference>
<evidence type="ECO:0000313" key="2">
    <source>
        <dbReference type="Proteomes" id="UP000805193"/>
    </source>
</evidence>
<name>A0AC60QHZ6_IXOPE</name>
<organism evidence="1 2">
    <name type="scientific">Ixodes persulcatus</name>
    <name type="common">Taiga tick</name>
    <dbReference type="NCBI Taxonomy" id="34615"/>
    <lineage>
        <taxon>Eukaryota</taxon>
        <taxon>Metazoa</taxon>
        <taxon>Ecdysozoa</taxon>
        <taxon>Arthropoda</taxon>
        <taxon>Chelicerata</taxon>
        <taxon>Arachnida</taxon>
        <taxon>Acari</taxon>
        <taxon>Parasitiformes</taxon>
        <taxon>Ixodida</taxon>
        <taxon>Ixodoidea</taxon>
        <taxon>Ixodidae</taxon>
        <taxon>Ixodinae</taxon>
        <taxon>Ixodes</taxon>
    </lineage>
</organism>
<protein>
    <submittedName>
        <fullName evidence="1">Uncharacterized protein</fullName>
    </submittedName>
</protein>